<keyword evidence="7" id="KW-1185">Reference proteome</keyword>
<name>V8CDY0_9HELI</name>
<accession>V8CDY0</accession>
<dbReference type="eggNOG" id="COG3846">
    <property type="taxonomic scope" value="Bacteria"/>
</dbReference>
<proteinExistence type="predicted"/>
<gene>
    <name evidence="6" type="ORF">HMPREF2087_01451</name>
</gene>
<keyword evidence="3 5" id="KW-1133">Transmembrane helix</keyword>
<feature type="transmembrane region" description="Helical" evidence="5">
    <location>
        <begin position="215"/>
        <end position="237"/>
    </location>
</feature>
<feature type="transmembrane region" description="Helical" evidence="5">
    <location>
        <begin position="61"/>
        <end position="81"/>
    </location>
</feature>
<evidence type="ECO:0000256" key="1">
    <source>
        <dbReference type="ARBA" id="ARBA00004141"/>
    </source>
</evidence>
<comment type="subcellular location">
    <subcellularLocation>
        <location evidence="1">Membrane</location>
        <topology evidence="1">Multi-pass membrane protein</topology>
    </subcellularLocation>
</comment>
<dbReference type="InterPro" id="IPR007688">
    <property type="entry name" value="Conjugal_tfr_TrbL/VirB6"/>
</dbReference>
<evidence type="ECO:0000256" key="5">
    <source>
        <dbReference type="SAM" id="Phobius"/>
    </source>
</evidence>
<feature type="transmembrane region" description="Helical" evidence="5">
    <location>
        <begin position="191"/>
        <end position="209"/>
    </location>
</feature>
<organism evidence="6 7">
    <name type="scientific">Helicobacter canis NCTC 12740</name>
    <dbReference type="NCBI Taxonomy" id="1357399"/>
    <lineage>
        <taxon>Bacteria</taxon>
        <taxon>Pseudomonadati</taxon>
        <taxon>Campylobacterota</taxon>
        <taxon>Epsilonproteobacteria</taxon>
        <taxon>Campylobacterales</taxon>
        <taxon>Helicobacteraceae</taxon>
        <taxon>Helicobacter</taxon>
    </lineage>
</organism>
<dbReference type="EMBL" id="AZJJ01000007">
    <property type="protein sequence ID" value="ETD25623.1"/>
    <property type="molecule type" value="Genomic_DNA"/>
</dbReference>
<comment type="caution">
    <text evidence="6">The sequence shown here is derived from an EMBL/GenBank/DDBJ whole genome shotgun (WGS) entry which is preliminary data.</text>
</comment>
<feature type="transmembrane region" description="Helical" evidence="5">
    <location>
        <begin position="20"/>
        <end position="49"/>
    </location>
</feature>
<feature type="transmembrane region" description="Helical" evidence="5">
    <location>
        <begin position="271"/>
        <end position="289"/>
    </location>
</feature>
<dbReference type="OrthoDB" id="5324411at2"/>
<dbReference type="GO" id="GO:0016020">
    <property type="term" value="C:membrane"/>
    <property type="evidence" value="ECO:0007669"/>
    <property type="project" value="UniProtKB-SubCell"/>
</dbReference>
<dbReference type="HOGENOM" id="CLU_660176_0_0_7"/>
<feature type="transmembrane region" description="Helical" evidence="5">
    <location>
        <begin position="158"/>
        <end position="184"/>
    </location>
</feature>
<evidence type="ECO:0008006" key="8">
    <source>
        <dbReference type="Google" id="ProtNLM"/>
    </source>
</evidence>
<dbReference type="Pfam" id="PF04610">
    <property type="entry name" value="TrbL"/>
    <property type="match status" value="1"/>
</dbReference>
<evidence type="ECO:0000256" key="3">
    <source>
        <dbReference type="ARBA" id="ARBA00022989"/>
    </source>
</evidence>
<evidence type="ECO:0000256" key="2">
    <source>
        <dbReference type="ARBA" id="ARBA00022692"/>
    </source>
</evidence>
<dbReference type="STRING" id="1357399.HMPREF2087_01451"/>
<dbReference type="Proteomes" id="UP000018688">
    <property type="component" value="Unassembled WGS sequence"/>
</dbReference>
<protein>
    <recommendedName>
        <fullName evidence="8">P-type conjugative transfer protein TrbL</fullName>
    </recommendedName>
</protein>
<dbReference type="AlphaFoldDB" id="V8CDY0"/>
<keyword evidence="4 5" id="KW-0472">Membrane</keyword>
<evidence type="ECO:0000313" key="7">
    <source>
        <dbReference type="Proteomes" id="UP000018688"/>
    </source>
</evidence>
<evidence type="ECO:0000313" key="6">
    <source>
        <dbReference type="EMBL" id="ETD25623.1"/>
    </source>
</evidence>
<sequence>MVNIYNFIMGLFMDITDKFIGNIIPALAQALHLTPLLNFIFMLLILIFVAKKIQEGDFITWKTISQLLIFIIYLSFFNWVANNPTTYMNYFGSLINYPADTITNYIAKATQGMGAAPNSSDFKGGIDWLIQQSFETAVKVIEASVPKISLFSGWQGSLVVLLCAGVFFIITAIFIIVILLIIIVANIQITIWKGLGVLFVILMFFPQTRQMVSKYILMLIGLTMYKPMLMTVVFFNYQINQFVITNLPPETAFNGSYGDYITTQAGNTMSLIGYLGLAVVGVFISTYLVKQVPDFINNIIGAGGGVGKAISNMGEQAMAKVGGLAAGAAFGLGGGAAAKMAYQGSGGGIGGLVSGATAALTGGATSALKGTKGGEKLNDLLNQSKTGSVANNAVSKGIETGSTAIKNLSNKYSGKSQ</sequence>
<reference evidence="6 7" key="1">
    <citation type="submission" date="2013-10" db="EMBL/GenBank/DDBJ databases">
        <title>The Genome Sequence of Helicobacter canis NCTC 12740.</title>
        <authorList>
            <consortium name="The Broad Institute Genomics Platform"/>
            <person name="Earl A."/>
            <person name="Fox J.G."/>
            <person name="Shen Z."/>
            <person name="Young S.K."/>
            <person name="Zeng Q."/>
            <person name="Gargeya S."/>
            <person name="Fitzgerald M."/>
            <person name="Abouelleil A."/>
            <person name="Alvarado L."/>
            <person name="Chapman S.B."/>
            <person name="Gainer-Dewar J."/>
            <person name="Goldberg J."/>
            <person name="Griggs A."/>
            <person name="Gujja S."/>
            <person name="Hansen M."/>
            <person name="Howarth C."/>
            <person name="Imamovic A."/>
            <person name="Ireland A."/>
            <person name="Larimer J."/>
            <person name="McCowan C."/>
            <person name="Murphy C."/>
            <person name="Pearson M."/>
            <person name="Poon T.W."/>
            <person name="Priest M."/>
            <person name="Roberts A."/>
            <person name="Saif S."/>
            <person name="Shea T."/>
            <person name="Sykes S."/>
            <person name="Wortman J."/>
            <person name="Nusbaum C."/>
            <person name="Birren B."/>
        </authorList>
    </citation>
    <scope>NUCLEOTIDE SEQUENCE [LARGE SCALE GENOMIC DNA]</scope>
    <source>
        <strain evidence="6 7">NCTC 12740</strain>
    </source>
</reference>
<evidence type="ECO:0000256" key="4">
    <source>
        <dbReference type="ARBA" id="ARBA00023136"/>
    </source>
</evidence>
<keyword evidence="2 5" id="KW-0812">Transmembrane</keyword>
<dbReference type="GO" id="GO:0030255">
    <property type="term" value="P:protein secretion by the type IV secretion system"/>
    <property type="evidence" value="ECO:0007669"/>
    <property type="project" value="InterPro"/>
</dbReference>
<dbReference type="PATRIC" id="fig|1357399.3.peg.1516"/>